<evidence type="ECO:0000256" key="1">
    <source>
        <dbReference type="SAM" id="Phobius"/>
    </source>
</evidence>
<gene>
    <name evidence="2" type="ORF">Enr17x_41980</name>
</gene>
<dbReference type="RefSeq" id="WP_145311503.1">
    <property type="nucleotide sequence ID" value="NZ_CP037452.1"/>
</dbReference>
<keyword evidence="3" id="KW-1185">Reference proteome</keyword>
<dbReference type="OrthoDB" id="733404at2"/>
<evidence type="ECO:0000313" key="2">
    <source>
        <dbReference type="EMBL" id="QDV52138.1"/>
    </source>
</evidence>
<dbReference type="GO" id="GO:0008237">
    <property type="term" value="F:metallopeptidase activity"/>
    <property type="evidence" value="ECO:0007669"/>
    <property type="project" value="InterPro"/>
</dbReference>
<accession>A0A518IGB9</accession>
<dbReference type="Gene3D" id="3.40.390.10">
    <property type="entry name" value="Collagenase (Catalytic Domain)"/>
    <property type="match status" value="1"/>
</dbReference>
<sequence>MKICPFCKEEIQDEAIKCRYCHTMLISTAPKSQHNGDVTYVFDKDLVRFGKFAVAVLGIFTVVGLFLFGYRLSDMSNELAKAREALTEAKAKLGTTQSTMDTGLEKLKMSAKEIEHLQSKTQSLVEKAKRSLTTISQRESRSQELLLAMETVSGGSTVVRTTVTSREQPQSSGGLKLWQKGTRLKIAFLDGDDDIHRTVSEVAGEWTKHANLQFSFGADPKDAEIRVSFKKGLSSWSYVGTDALNVSSSEATMNIDPSWPEGDMRKAILLYFGHAIGLLKEHQNPKATIPWDEEAVYRFFAGPPNNWSREMVFHNLLQKWPPDHFGLTKPYDRKSIMHYPIQSEWTIGDFKVDAPTQLSQGDKDWVARIYPKND</sequence>
<keyword evidence="1" id="KW-0812">Transmembrane</keyword>
<name>A0A518IGB9_9PLAN</name>
<reference evidence="2 3" key="1">
    <citation type="submission" date="2019-03" db="EMBL/GenBank/DDBJ databases">
        <title>Deep-cultivation of Planctomycetes and their phenomic and genomic characterization uncovers novel biology.</title>
        <authorList>
            <person name="Wiegand S."/>
            <person name="Jogler M."/>
            <person name="Boedeker C."/>
            <person name="Pinto D."/>
            <person name="Vollmers J."/>
            <person name="Rivas-Marin E."/>
            <person name="Kohn T."/>
            <person name="Peeters S.H."/>
            <person name="Heuer A."/>
            <person name="Rast P."/>
            <person name="Oberbeckmann S."/>
            <person name="Bunk B."/>
            <person name="Jeske O."/>
            <person name="Meyerdierks A."/>
            <person name="Storesund J.E."/>
            <person name="Kallscheuer N."/>
            <person name="Luecker S."/>
            <person name="Lage O.M."/>
            <person name="Pohl T."/>
            <person name="Merkel B.J."/>
            <person name="Hornburger P."/>
            <person name="Mueller R.-W."/>
            <person name="Bruemmer F."/>
            <person name="Labrenz M."/>
            <person name="Spormann A.M."/>
            <person name="Op den Camp H."/>
            <person name="Overmann J."/>
            <person name="Amann R."/>
            <person name="Jetten M.S.M."/>
            <person name="Mascher T."/>
            <person name="Medema M.H."/>
            <person name="Devos D.P."/>
            <person name="Kaster A.-K."/>
            <person name="Ovreas L."/>
            <person name="Rohde M."/>
            <person name="Galperin M.Y."/>
            <person name="Jogler C."/>
        </authorList>
    </citation>
    <scope>NUCLEOTIDE SEQUENCE [LARGE SCALE GENOMIC DNA]</scope>
    <source>
        <strain evidence="2 3">Enr17</strain>
    </source>
</reference>
<feature type="transmembrane region" description="Helical" evidence="1">
    <location>
        <begin position="52"/>
        <end position="73"/>
    </location>
</feature>
<protein>
    <submittedName>
        <fullName evidence="2">Uncharacterized protein</fullName>
    </submittedName>
</protein>
<organism evidence="2 3">
    <name type="scientific">Gimesia fumaroli</name>
    <dbReference type="NCBI Taxonomy" id="2527976"/>
    <lineage>
        <taxon>Bacteria</taxon>
        <taxon>Pseudomonadati</taxon>
        <taxon>Planctomycetota</taxon>
        <taxon>Planctomycetia</taxon>
        <taxon>Planctomycetales</taxon>
        <taxon>Planctomycetaceae</taxon>
        <taxon>Gimesia</taxon>
    </lineage>
</organism>
<dbReference type="KEGG" id="gfm:Enr17x_41980"/>
<keyword evidence="1" id="KW-0472">Membrane</keyword>
<proteinExistence type="predicted"/>
<dbReference type="InterPro" id="IPR024079">
    <property type="entry name" value="MetalloPept_cat_dom_sf"/>
</dbReference>
<dbReference type="AlphaFoldDB" id="A0A518IGB9"/>
<dbReference type="EMBL" id="CP037452">
    <property type="protein sequence ID" value="QDV52138.1"/>
    <property type="molecule type" value="Genomic_DNA"/>
</dbReference>
<dbReference type="SUPFAM" id="SSF55486">
    <property type="entry name" value="Metalloproteases ('zincins'), catalytic domain"/>
    <property type="match status" value="1"/>
</dbReference>
<dbReference type="Proteomes" id="UP000318313">
    <property type="component" value="Chromosome"/>
</dbReference>
<evidence type="ECO:0000313" key="3">
    <source>
        <dbReference type="Proteomes" id="UP000318313"/>
    </source>
</evidence>
<keyword evidence="1" id="KW-1133">Transmembrane helix</keyword>